<dbReference type="NCBIfam" id="TIGR03534">
    <property type="entry name" value="RF_mod_PrmC"/>
    <property type="match status" value="1"/>
</dbReference>
<name>A0A4P7VKX4_9BACT</name>
<dbReference type="Gene3D" id="3.40.50.150">
    <property type="entry name" value="Vaccinia Virus protein VP39"/>
    <property type="match status" value="1"/>
</dbReference>
<evidence type="ECO:0000256" key="4">
    <source>
        <dbReference type="ARBA" id="ARBA00022691"/>
    </source>
</evidence>
<dbReference type="GO" id="GO:0003676">
    <property type="term" value="F:nucleic acid binding"/>
    <property type="evidence" value="ECO:0007669"/>
    <property type="project" value="InterPro"/>
</dbReference>
<keyword evidence="3 8" id="KW-0808">Transferase</keyword>
<dbReference type="InterPro" id="IPR007848">
    <property type="entry name" value="Small_mtfrase_dom"/>
</dbReference>
<protein>
    <recommendedName>
        <fullName evidence="1">peptide chain release factor N(5)-glutamine methyltransferase</fullName>
        <ecNumber evidence="1">2.1.1.297</ecNumber>
    </recommendedName>
</protein>
<evidence type="ECO:0000256" key="5">
    <source>
        <dbReference type="ARBA" id="ARBA00048391"/>
    </source>
</evidence>
<evidence type="ECO:0000259" key="6">
    <source>
        <dbReference type="Pfam" id="PF05175"/>
    </source>
</evidence>
<keyword evidence="4" id="KW-0949">S-adenosyl-L-methionine</keyword>
<dbReference type="GO" id="GO:0032259">
    <property type="term" value="P:methylation"/>
    <property type="evidence" value="ECO:0007669"/>
    <property type="project" value="UniProtKB-KW"/>
</dbReference>
<evidence type="ECO:0000313" key="9">
    <source>
        <dbReference type="Proteomes" id="UP000297031"/>
    </source>
</evidence>
<evidence type="ECO:0000256" key="1">
    <source>
        <dbReference type="ARBA" id="ARBA00012771"/>
    </source>
</evidence>
<proteinExistence type="predicted"/>
<sequence>MTADITLKQCADGVRDRLSAHYPPGEAQALTRIVVEELLHYEPVDVVLHKDSIISPFMQEKIDKVVERLLNDEPVQYIFGKARFCGLEIKVTPDVLIPRPETQELVDCIVKEWGDRSDLSVLDVCTGSGCIAVALARGLKWADVTAIDISEAALGVARDNVTQLKVNVTLRQGDALAMESPAEPLWDIIVSNPPYIAENEKRDMEQNVLRYEPHLALFVPDNDPLRFYKAIGRYAAASLRAGGELYFEINPLYRDTLVTMLEGEGLVDVESWADAEGRQRFVKAKSPRDDG</sequence>
<evidence type="ECO:0000313" key="8">
    <source>
        <dbReference type="EMBL" id="QCD36350.1"/>
    </source>
</evidence>
<organism evidence="8 9">
    <name type="scientific">Muribaculum gordoncarteri</name>
    <dbReference type="NCBI Taxonomy" id="2530390"/>
    <lineage>
        <taxon>Bacteria</taxon>
        <taxon>Pseudomonadati</taxon>
        <taxon>Bacteroidota</taxon>
        <taxon>Bacteroidia</taxon>
        <taxon>Bacteroidales</taxon>
        <taxon>Muribaculaceae</taxon>
        <taxon>Muribaculum</taxon>
    </lineage>
</organism>
<evidence type="ECO:0000256" key="2">
    <source>
        <dbReference type="ARBA" id="ARBA00022603"/>
    </source>
</evidence>
<dbReference type="GO" id="GO:0102559">
    <property type="term" value="F:peptide chain release factor N(5)-glutamine methyltransferase activity"/>
    <property type="evidence" value="ECO:0007669"/>
    <property type="project" value="UniProtKB-EC"/>
</dbReference>
<dbReference type="EC" id="2.1.1.297" evidence="1"/>
<evidence type="ECO:0000256" key="3">
    <source>
        <dbReference type="ARBA" id="ARBA00022679"/>
    </source>
</evidence>
<dbReference type="SUPFAM" id="SSF53335">
    <property type="entry name" value="S-adenosyl-L-methionine-dependent methyltransferases"/>
    <property type="match status" value="1"/>
</dbReference>
<feature type="domain" description="Release factor glutamine methyltransferase N-terminal" evidence="7">
    <location>
        <begin position="15"/>
        <end position="80"/>
    </location>
</feature>
<dbReference type="InterPro" id="IPR004556">
    <property type="entry name" value="HemK-like"/>
</dbReference>
<keyword evidence="9" id="KW-1185">Reference proteome</keyword>
<comment type="catalytic activity">
    <reaction evidence="5">
        <text>L-glutaminyl-[peptide chain release factor] + S-adenosyl-L-methionine = N(5)-methyl-L-glutaminyl-[peptide chain release factor] + S-adenosyl-L-homocysteine + H(+)</text>
        <dbReference type="Rhea" id="RHEA:42896"/>
        <dbReference type="Rhea" id="RHEA-COMP:10271"/>
        <dbReference type="Rhea" id="RHEA-COMP:10272"/>
        <dbReference type="ChEBI" id="CHEBI:15378"/>
        <dbReference type="ChEBI" id="CHEBI:30011"/>
        <dbReference type="ChEBI" id="CHEBI:57856"/>
        <dbReference type="ChEBI" id="CHEBI:59789"/>
        <dbReference type="ChEBI" id="CHEBI:61891"/>
        <dbReference type="EC" id="2.1.1.297"/>
    </reaction>
</comment>
<dbReference type="Pfam" id="PF17827">
    <property type="entry name" value="PrmC_N"/>
    <property type="match status" value="1"/>
</dbReference>
<keyword evidence="2 8" id="KW-0489">Methyltransferase</keyword>
<dbReference type="PROSITE" id="PS00092">
    <property type="entry name" value="N6_MTASE"/>
    <property type="match status" value="1"/>
</dbReference>
<reference evidence="8 9" key="1">
    <citation type="submission" date="2019-02" db="EMBL/GenBank/DDBJ databases">
        <title>Isolation and identification of novel species under the genus Muribaculum.</title>
        <authorList>
            <person name="Miyake S."/>
            <person name="Ding Y."/>
            <person name="Low A."/>
            <person name="Soh M."/>
            <person name="Seedorf H."/>
        </authorList>
    </citation>
    <scope>NUCLEOTIDE SEQUENCE [LARGE SCALE GENOMIC DNA]</scope>
    <source>
        <strain evidence="8 9">TLL-A4</strain>
    </source>
</reference>
<evidence type="ECO:0000259" key="7">
    <source>
        <dbReference type="Pfam" id="PF17827"/>
    </source>
</evidence>
<dbReference type="PANTHER" id="PTHR18895:SF74">
    <property type="entry name" value="MTRF1L RELEASE FACTOR GLUTAMINE METHYLTRANSFERASE"/>
    <property type="match status" value="1"/>
</dbReference>
<dbReference type="RefSeq" id="WP_136410802.1">
    <property type="nucleotide sequence ID" value="NZ_CANQMU010000016.1"/>
</dbReference>
<gene>
    <name evidence="8" type="primary">prmC</name>
    <name evidence="8" type="ORF">E7746_10900</name>
</gene>
<dbReference type="InterPro" id="IPR040758">
    <property type="entry name" value="PrmC_N"/>
</dbReference>
<dbReference type="Proteomes" id="UP000297031">
    <property type="component" value="Chromosome"/>
</dbReference>
<dbReference type="InterPro" id="IPR019874">
    <property type="entry name" value="RF_methyltr_PrmC"/>
</dbReference>
<dbReference type="CDD" id="cd02440">
    <property type="entry name" value="AdoMet_MTases"/>
    <property type="match status" value="1"/>
</dbReference>
<dbReference type="InterPro" id="IPR029063">
    <property type="entry name" value="SAM-dependent_MTases_sf"/>
</dbReference>
<dbReference type="PANTHER" id="PTHR18895">
    <property type="entry name" value="HEMK METHYLTRANSFERASE"/>
    <property type="match status" value="1"/>
</dbReference>
<accession>A0A4P7VKX4</accession>
<dbReference type="Pfam" id="PF05175">
    <property type="entry name" value="MTS"/>
    <property type="match status" value="1"/>
</dbReference>
<dbReference type="OrthoDB" id="9800643at2"/>
<feature type="domain" description="Methyltransferase small" evidence="6">
    <location>
        <begin position="105"/>
        <end position="203"/>
    </location>
</feature>
<dbReference type="NCBIfam" id="TIGR00536">
    <property type="entry name" value="hemK_fam"/>
    <property type="match status" value="1"/>
</dbReference>
<dbReference type="AlphaFoldDB" id="A0A4P7VKX4"/>
<dbReference type="KEGG" id="mgod:E7746_10900"/>
<dbReference type="InterPro" id="IPR050320">
    <property type="entry name" value="N5-glutamine_MTase"/>
</dbReference>
<dbReference type="InterPro" id="IPR002052">
    <property type="entry name" value="DNA_methylase_N6_adenine_CS"/>
</dbReference>
<dbReference type="EMBL" id="CP039393">
    <property type="protein sequence ID" value="QCD36350.1"/>
    <property type="molecule type" value="Genomic_DNA"/>
</dbReference>
<dbReference type="Gene3D" id="1.10.8.10">
    <property type="entry name" value="DNA helicase RuvA subunit, C-terminal domain"/>
    <property type="match status" value="1"/>
</dbReference>